<reference evidence="1 2" key="1">
    <citation type="submission" date="2018-01" db="EMBL/GenBank/DDBJ databases">
        <title>Bacillus asahii Genome sequencing and assembly.</title>
        <authorList>
            <person name="Jiang H."/>
            <person name="Feng Y."/>
            <person name="Zhao F."/>
            <person name="Lin X."/>
        </authorList>
    </citation>
    <scope>NUCLEOTIDE SEQUENCE [LARGE SCALE GENOMIC DNA]</scope>
    <source>
        <strain evidence="1 2">OM18</strain>
    </source>
</reference>
<protein>
    <submittedName>
        <fullName evidence="1">Uncharacterized protein</fullName>
    </submittedName>
</protein>
<evidence type="ECO:0000313" key="1">
    <source>
        <dbReference type="EMBL" id="AZV44459.1"/>
    </source>
</evidence>
<proteinExistence type="predicted"/>
<evidence type="ECO:0000313" key="2">
    <source>
        <dbReference type="Proteomes" id="UP000283095"/>
    </source>
</evidence>
<accession>A0A3T0KVU5</accession>
<organism evidence="1 2">
    <name type="scientific">Peribacillus asahii</name>
    <dbReference type="NCBI Taxonomy" id="228899"/>
    <lineage>
        <taxon>Bacteria</taxon>
        <taxon>Bacillati</taxon>
        <taxon>Bacillota</taxon>
        <taxon>Bacilli</taxon>
        <taxon>Bacillales</taxon>
        <taxon>Bacillaceae</taxon>
        <taxon>Peribacillus</taxon>
    </lineage>
</organism>
<dbReference type="Proteomes" id="UP000283095">
    <property type="component" value="Chromosome"/>
</dbReference>
<sequence>MNDYVFFHIGYKRCAAHFSTAEMSCTSLDLGLQRKKHLDIQGALISYFITRLER</sequence>
<dbReference type="AlphaFoldDB" id="A0A3T0KVU5"/>
<dbReference type="KEGG" id="pasa:BAOM_3850"/>
<gene>
    <name evidence="1" type="ORF">BAOM_3850</name>
</gene>
<name>A0A3T0KVU5_9BACI</name>
<dbReference type="EMBL" id="CP026095">
    <property type="protein sequence ID" value="AZV44459.1"/>
    <property type="molecule type" value="Genomic_DNA"/>
</dbReference>